<sequence>MKLLWESWLPRRTKMKVIFLQDVKGKGKKGEIKEVPSGYAQNFLIKKNLAKEATNQAIGELKGKQKSEEKHAAELLAEAKQVKEQLEKEENRLQFTEKVGPDGRTFGSITAKKIAEGLQKQFGIKVDKRHIELEHPIRAIGLIEVPVKLHKEVSAQIKLNIKNSAE</sequence>
<dbReference type="InterPro" id="IPR020594">
    <property type="entry name" value="Ribosomal_bL9_bac/chp"/>
</dbReference>
<dbReference type="SUPFAM" id="SSF55658">
    <property type="entry name" value="L9 N-domain-like"/>
    <property type="match status" value="1"/>
</dbReference>
<dbReference type="InterPro" id="IPR020069">
    <property type="entry name" value="Ribosomal_bL9_C"/>
</dbReference>
<dbReference type="Pfam" id="PF03948">
    <property type="entry name" value="Ribosomal_L9_C"/>
    <property type="match status" value="1"/>
</dbReference>
<dbReference type="PANTHER" id="PTHR21368">
    <property type="entry name" value="50S RIBOSOMAL PROTEIN L9"/>
    <property type="match status" value="1"/>
</dbReference>
<dbReference type="GO" id="GO:0006412">
    <property type="term" value="P:translation"/>
    <property type="evidence" value="ECO:0007669"/>
    <property type="project" value="UniProtKB-UniRule"/>
</dbReference>
<proteinExistence type="inferred from homology"/>
<evidence type="ECO:0000256" key="4">
    <source>
        <dbReference type="ARBA" id="ARBA00022980"/>
    </source>
</evidence>
<dbReference type="SUPFAM" id="SSF55653">
    <property type="entry name" value="Ribosomal protein L9 C-domain"/>
    <property type="match status" value="1"/>
</dbReference>
<keyword evidence="4 7" id="KW-0689">Ribosomal protein</keyword>
<dbReference type="NCBIfam" id="TIGR00158">
    <property type="entry name" value="L9"/>
    <property type="match status" value="1"/>
</dbReference>
<comment type="similarity">
    <text evidence="1 7">Belongs to the bacterial ribosomal protein bL9 family.</text>
</comment>
<gene>
    <name evidence="7" type="primary">rplI</name>
    <name evidence="10" type="ORF">RSSL_00864</name>
</gene>
<reference evidence="10 11" key="1">
    <citation type="journal article" date="2012" name="J. Bacteriol.">
        <title>Genome Sequence of the Lantibiotic Bacteriocin Producer Streptococcus salivarius Strain K12.</title>
        <authorList>
            <person name="Barretto C."/>
            <person name="Alvarez-Martin P."/>
            <person name="Foata F."/>
            <person name="Renault P."/>
            <person name="Berger B."/>
        </authorList>
    </citation>
    <scope>NUCLEOTIDE SEQUENCE [LARGE SCALE GENOMIC DNA]</scope>
    <source>
        <strain evidence="10 11">K12</strain>
    </source>
</reference>
<keyword evidence="5 7" id="KW-0687">Ribonucleoprotein</keyword>
<dbReference type="GO" id="GO:1990904">
    <property type="term" value="C:ribonucleoprotein complex"/>
    <property type="evidence" value="ECO:0007669"/>
    <property type="project" value="UniProtKB-KW"/>
</dbReference>
<dbReference type="AlphaFoldDB" id="J7TVB8"/>
<accession>J7TVB8</accession>
<evidence type="ECO:0000313" key="10">
    <source>
        <dbReference type="EMBL" id="EJO15988.1"/>
    </source>
</evidence>
<keyword evidence="3 7" id="KW-0694">RNA-binding</keyword>
<dbReference type="GO" id="GO:0019843">
    <property type="term" value="F:rRNA binding"/>
    <property type="evidence" value="ECO:0007669"/>
    <property type="project" value="UniProtKB-UniRule"/>
</dbReference>
<dbReference type="GO" id="GO:0003735">
    <property type="term" value="F:structural constituent of ribosome"/>
    <property type="evidence" value="ECO:0007669"/>
    <property type="project" value="InterPro"/>
</dbReference>
<dbReference type="InterPro" id="IPR000244">
    <property type="entry name" value="Ribosomal_bL9"/>
</dbReference>
<evidence type="ECO:0000259" key="9">
    <source>
        <dbReference type="PROSITE" id="PS00651"/>
    </source>
</evidence>
<dbReference type="InterPro" id="IPR009027">
    <property type="entry name" value="Ribosomal_bL9/RNase_H1_N"/>
</dbReference>
<dbReference type="PATRIC" id="fig|1200793.3.peg.1962"/>
<feature type="domain" description="Ribosomal protein L9" evidence="9">
    <location>
        <begin position="27"/>
        <end position="54"/>
    </location>
</feature>
<evidence type="ECO:0000256" key="6">
    <source>
        <dbReference type="ARBA" id="ARBA00035292"/>
    </source>
</evidence>
<dbReference type="PROSITE" id="PS00651">
    <property type="entry name" value="RIBOSOMAL_L9"/>
    <property type="match status" value="1"/>
</dbReference>
<dbReference type="InterPro" id="IPR020070">
    <property type="entry name" value="Ribosomal_bL9_N"/>
</dbReference>
<evidence type="ECO:0000256" key="5">
    <source>
        <dbReference type="ARBA" id="ARBA00023274"/>
    </source>
</evidence>
<dbReference type="Gene3D" id="3.40.5.10">
    <property type="entry name" value="Ribosomal protein L9, N-terminal domain"/>
    <property type="match status" value="1"/>
</dbReference>
<evidence type="ECO:0000256" key="1">
    <source>
        <dbReference type="ARBA" id="ARBA00010605"/>
    </source>
</evidence>
<organism evidence="10 11">
    <name type="scientific">Streptococcus salivarius K12</name>
    <dbReference type="NCBI Taxonomy" id="1200793"/>
    <lineage>
        <taxon>Bacteria</taxon>
        <taxon>Bacillati</taxon>
        <taxon>Bacillota</taxon>
        <taxon>Bacilli</taxon>
        <taxon>Lactobacillales</taxon>
        <taxon>Streptococcaceae</taxon>
        <taxon>Streptococcus</taxon>
    </lineage>
</organism>
<keyword evidence="11" id="KW-1185">Reference proteome</keyword>
<keyword evidence="8" id="KW-0175">Coiled coil</keyword>
<evidence type="ECO:0000313" key="11">
    <source>
        <dbReference type="Proteomes" id="UP000006983"/>
    </source>
</evidence>
<dbReference type="InterPro" id="IPR036791">
    <property type="entry name" value="Ribosomal_bL9_C_sf"/>
</dbReference>
<evidence type="ECO:0000256" key="8">
    <source>
        <dbReference type="SAM" id="Coils"/>
    </source>
</evidence>
<evidence type="ECO:0000256" key="3">
    <source>
        <dbReference type="ARBA" id="ARBA00022884"/>
    </source>
</evidence>
<dbReference type="HAMAP" id="MF_00503">
    <property type="entry name" value="Ribosomal_bL9"/>
    <property type="match status" value="1"/>
</dbReference>
<dbReference type="Proteomes" id="UP000006983">
    <property type="component" value="Unassembled WGS sequence"/>
</dbReference>
<dbReference type="EMBL" id="ALIF01000006">
    <property type="protein sequence ID" value="EJO15988.1"/>
    <property type="molecule type" value="Genomic_DNA"/>
</dbReference>
<evidence type="ECO:0000256" key="7">
    <source>
        <dbReference type="HAMAP-Rule" id="MF_00503"/>
    </source>
</evidence>
<dbReference type="FunFam" id="3.40.5.10:FF:000002">
    <property type="entry name" value="50S ribosomal protein L9"/>
    <property type="match status" value="1"/>
</dbReference>
<dbReference type="Gene3D" id="3.10.430.100">
    <property type="entry name" value="Ribosomal protein L9, C-terminal domain"/>
    <property type="match status" value="1"/>
</dbReference>
<feature type="coiled-coil region" evidence="8">
    <location>
        <begin position="65"/>
        <end position="99"/>
    </location>
</feature>
<dbReference type="InterPro" id="IPR036935">
    <property type="entry name" value="Ribosomal_bL9_N_sf"/>
</dbReference>
<comment type="caution">
    <text evidence="10">The sequence shown here is derived from an EMBL/GenBank/DDBJ whole genome shotgun (WGS) entry which is preliminary data.</text>
</comment>
<dbReference type="Pfam" id="PF01281">
    <property type="entry name" value="Ribosomal_L9_N"/>
    <property type="match status" value="1"/>
</dbReference>
<name>J7TVB8_STRSL</name>
<protein>
    <recommendedName>
        <fullName evidence="6 7">Large ribosomal subunit protein bL9</fullName>
    </recommendedName>
</protein>
<keyword evidence="2 7" id="KW-0699">rRNA-binding</keyword>
<comment type="function">
    <text evidence="7">Binds to the 23S rRNA.</text>
</comment>
<evidence type="ECO:0000256" key="2">
    <source>
        <dbReference type="ARBA" id="ARBA00022730"/>
    </source>
</evidence>
<dbReference type="GO" id="GO:0005840">
    <property type="term" value="C:ribosome"/>
    <property type="evidence" value="ECO:0007669"/>
    <property type="project" value="UniProtKB-KW"/>
</dbReference>